<dbReference type="PANTHER" id="PTHR10492:SF57">
    <property type="entry name" value="ATP-DEPENDENT DNA HELICASE"/>
    <property type="match status" value="1"/>
</dbReference>
<feature type="compositionally biased region" description="Basic and acidic residues" evidence="5">
    <location>
        <begin position="58"/>
        <end position="69"/>
    </location>
</feature>
<dbReference type="PROSITE" id="PS51257">
    <property type="entry name" value="PROKAR_LIPOPROTEIN"/>
    <property type="match status" value="1"/>
</dbReference>
<feature type="signal peptide" evidence="6">
    <location>
        <begin position="1"/>
        <end position="23"/>
    </location>
</feature>
<comment type="similarity">
    <text evidence="2">Belongs to the RxLR effector family.</text>
</comment>
<dbReference type="OrthoDB" id="124232at2759"/>
<reference evidence="8" key="1">
    <citation type="submission" date="2011-12" db="EMBL/GenBank/DDBJ databases">
        <authorList>
            <consortium name="The Broad Institute Genome Sequencing Platform"/>
            <person name="Russ C."/>
            <person name="Tyler B."/>
            <person name="Panabieres F."/>
            <person name="Shan W."/>
            <person name="Tripathy S."/>
            <person name="Grunwald N."/>
            <person name="Machado M."/>
            <person name="Young S.K."/>
            <person name="Zeng Q."/>
            <person name="Gargeya S."/>
            <person name="Fitzgerald M."/>
            <person name="Haas B."/>
            <person name="Abouelleil A."/>
            <person name="Alvarado L."/>
            <person name="Arachchi H.M."/>
            <person name="Berlin A."/>
            <person name="Chapman S.B."/>
            <person name="Gearin G."/>
            <person name="Goldberg J."/>
            <person name="Griggs A."/>
            <person name="Gujja S."/>
            <person name="Hansen M."/>
            <person name="Heiman D."/>
            <person name="Howarth C."/>
            <person name="Larimer J."/>
            <person name="Lui A."/>
            <person name="MacDonald P.J.P."/>
            <person name="McCowen C."/>
            <person name="Montmayeur A."/>
            <person name="Murphy C."/>
            <person name="Neiman D."/>
            <person name="Pearson M."/>
            <person name="Priest M."/>
            <person name="Roberts A."/>
            <person name="Saif S."/>
            <person name="Shea T."/>
            <person name="Sisk P."/>
            <person name="Stolte C."/>
            <person name="Sykes S."/>
            <person name="Wortman J."/>
            <person name="Nusbaum C."/>
            <person name="Birren B."/>
        </authorList>
    </citation>
    <scope>NUCLEOTIDE SEQUENCE [LARGE SCALE GENOMIC DNA]</scope>
    <source>
        <strain evidence="8">INRA-310</strain>
    </source>
</reference>
<evidence type="ECO:0000256" key="5">
    <source>
        <dbReference type="SAM" id="MobiDB-lite"/>
    </source>
</evidence>
<reference evidence="7 8" key="2">
    <citation type="submission" date="2013-11" db="EMBL/GenBank/DDBJ databases">
        <title>The Genome Sequence of Phytophthora parasitica INRA-310.</title>
        <authorList>
            <consortium name="The Broad Institute Genomics Platform"/>
            <person name="Russ C."/>
            <person name="Tyler B."/>
            <person name="Panabieres F."/>
            <person name="Shan W."/>
            <person name="Tripathy S."/>
            <person name="Grunwald N."/>
            <person name="Machado M."/>
            <person name="Johnson C.S."/>
            <person name="Arredondo F."/>
            <person name="Hong C."/>
            <person name="Coffey M."/>
            <person name="Young S.K."/>
            <person name="Zeng Q."/>
            <person name="Gargeya S."/>
            <person name="Fitzgerald M."/>
            <person name="Abouelleil A."/>
            <person name="Alvarado L."/>
            <person name="Chapman S.B."/>
            <person name="Gainer-Dewar J."/>
            <person name="Goldberg J."/>
            <person name="Griggs A."/>
            <person name="Gujja S."/>
            <person name="Hansen M."/>
            <person name="Howarth C."/>
            <person name="Imamovic A."/>
            <person name="Ireland A."/>
            <person name="Larimer J."/>
            <person name="McCowan C."/>
            <person name="Murphy C."/>
            <person name="Pearson M."/>
            <person name="Poon T.W."/>
            <person name="Priest M."/>
            <person name="Roberts A."/>
            <person name="Saif S."/>
            <person name="Shea T."/>
            <person name="Sykes S."/>
            <person name="Wortman J."/>
            <person name="Nusbaum C."/>
            <person name="Birren B."/>
        </authorList>
    </citation>
    <scope>NUCLEOTIDE SEQUENCE [LARGE SCALE GENOMIC DNA]</scope>
    <source>
        <strain evidence="7 8">INRA-310</strain>
    </source>
</reference>
<comment type="subcellular location">
    <subcellularLocation>
        <location evidence="1">Secreted</location>
    </subcellularLocation>
</comment>
<evidence type="ECO:0000313" key="7">
    <source>
        <dbReference type="EMBL" id="ETN01550.1"/>
    </source>
</evidence>
<dbReference type="Proteomes" id="UP000018817">
    <property type="component" value="Unassembled WGS sequence"/>
</dbReference>
<sequence length="519" mass="60333">MRLSYFLVVALTGLLACASAVDSEKTFTVSHNQVRFGAGVNNNEQRFLRAYPETDDSEVSKTAKDAKTAEEEDDSEDSEEERFSLIQISNRPRYYWWFRHQMTPRDVRKELGLRKNSIKLVKRSIYAGYVKYYDKHCTATRNRLRKRRGSVMTDSRNTDADVDRKEFLSSKGKEYDNATVNQWVVPYNPYFSQKYNCHINIEICTALSVVKYLYKYVYKGSDRAVIIVEAVPGEATINRREPNEIIRYVTARYISPVEACMRLLGHVVQGKTHAVFLLTVHLEGQQMVIFWETEDPERVIGRNERTKLTAFFEVCASEAPEDQVAKTIVYQDIPKYFRWDKHKMWVCRKKYQAALGRMVHMSPRDEERFYLRVLLCHRKGPTSFVDLRTVDGVVCGSYKDAAVRLGYLENDEEWRACMEEAATFQMAYQLRQLFATLLVYSQVAQVRQLWDEFYEALSEDFNRRFRAMEGQAKDNLVMFNTLKSLNELLQVSGKAVAEFNLPQLDQFPDLLSSGSTTGR</sequence>
<dbReference type="InterPro" id="IPR031825">
    <property type="entry name" value="RXLR"/>
</dbReference>
<evidence type="ECO:0000256" key="4">
    <source>
        <dbReference type="ARBA" id="ARBA00022729"/>
    </source>
</evidence>
<protein>
    <recommendedName>
        <fullName evidence="9">Helitron helicase-like domain-containing protein</fullName>
    </recommendedName>
</protein>
<evidence type="ECO:0000313" key="8">
    <source>
        <dbReference type="Proteomes" id="UP000018817"/>
    </source>
</evidence>
<feature type="region of interest" description="Disordered" evidence="5">
    <location>
        <begin position="52"/>
        <end position="82"/>
    </location>
</feature>
<dbReference type="Pfam" id="PF16810">
    <property type="entry name" value="RXLR"/>
    <property type="match status" value="1"/>
</dbReference>
<dbReference type="AlphaFoldDB" id="W2PND9"/>
<proteinExistence type="inferred from homology"/>
<name>W2PND9_PHYN3</name>
<dbReference type="PANTHER" id="PTHR10492">
    <property type="match status" value="1"/>
</dbReference>
<evidence type="ECO:0000256" key="2">
    <source>
        <dbReference type="ARBA" id="ARBA00010400"/>
    </source>
</evidence>
<evidence type="ECO:0000256" key="3">
    <source>
        <dbReference type="ARBA" id="ARBA00022525"/>
    </source>
</evidence>
<gene>
    <name evidence="7" type="ORF">PPTG_17014</name>
</gene>
<evidence type="ECO:0000256" key="6">
    <source>
        <dbReference type="SAM" id="SignalP"/>
    </source>
</evidence>
<feature type="compositionally biased region" description="Acidic residues" evidence="5">
    <location>
        <begin position="70"/>
        <end position="80"/>
    </location>
</feature>
<keyword evidence="4 6" id="KW-0732">Signal</keyword>
<organism evidence="7 8">
    <name type="scientific">Phytophthora nicotianae (strain INRA-310)</name>
    <name type="common">Phytophthora parasitica</name>
    <dbReference type="NCBI Taxonomy" id="761204"/>
    <lineage>
        <taxon>Eukaryota</taxon>
        <taxon>Sar</taxon>
        <taxon>Stramenopiles</taxon>
        <taxon>Oomycota</taxon>
        <taxon>Peronosporomycetes</taxon>
        <taxon>Peronosporales</taxon>
        <taxon>Peronosporaceae</taxon>
        <taxon>Phytophthora</taxon>
    </lineage>
</organism>
<dbReference type="GO" id="GO:0005576">
    <property type="term" value="C:extracellular region"/>
    <property type="evidence" value="ECO:0007669"/>
    <property type="project" value="UniProtKB-SubCell"/>
</dbReference>
<evidence type="ECO:0000256" key="1">
    <source>
        <dbReference type="ARBA" id="ARBA00004613"/>
    </source>
</evidence>
<dbReference type="VEuPathDB" id="FungiDB:PPTG_17014"/>
<keyword evidence="3" id="KW-0964">Secreted</keyword>
<feature type="chain" id="PRO_5004822234" description="Helitron helicase-like domain-containing protein" evidence="6">
    <location>
        <begin position="24"/>
        <end position="519"/>
    </location>
</feature>
<dbReference type="EMBL" id="KI669624">
    <property type="protein sequence ID" value="ETN01550.1"/>
    <property type="molecule type" value="Genomic_DNA"/>
</dbReference>
<evidence type="ECO:0008006" key="9">
    <source>
        <dbReference type="Google" id="ProtNLM"/>
    </source>
</evidence>
<dbReference type="STRING" id="761204.W2PND9"/>
<accession>W2PND9</accession>
<dbReference type="RefSeq" id="XP_008913096.1">
    <property type="nucleotide sequence ID" value="XM_008914848.1"/>
</dbReference>
<dbReference type="GeneID" id="20186054"/>